<organism evidence="2 3">
    <name type="scientific">Clonostachys solani</name>
    <dbReference type="NCBI Taxonomy" id="160281"/>
    <lineage>
        <taxon>Eukaryota</taxon>
        <taxon>Fungi</taxon>
        <taxon>Dikarya</taxon>
        <taxon>Ascomycota</taxon>
        <taxon>Pezizomycotina</taxon>
        <taxon>Sordariomycetes</taxon>
        <taxon>Hypocreomycetidae</taxon>
        <taxon>Hypocreales</taxon>
        <taxon>Bionectriaceae</taxon>
        <taxon>Clonostachys</taxon>
    </lineage>
</organism>
<dbReference type="Proteomes" id="UP000775872">
    <property type="component" value="Unassembled WGS sequence"/>
</dbReference>
<dbReference type="AlphaFoldDB" id="A0A9N9W0Y8"/>
<reference evidence="3" key="1">
    <citation type="submission" date="2019-06" db="EMBL/GenBank/DDBJ databases">
        <authorList>
            <person name="Broberg M."/>
        </authorList>
    </citation>
    <scope>NUCLEOTIDE SEQUENCE [LARGE SCALE GENOMIC DNA]</scope>
</reference>
<gene>
    <name evidence="2" type="ORF">CSOL1703_00009168</name>
</gene>
<accession>A0A9N9W0Y8</accession>
<comment type="caution">
    <text evidence="2">The sequence shown here is derived from an EMBL/GenBank/DDBJ whole genome shotgun (WGS) entry which is preliminary data.</text>
</comment>
<evidence type="ECO:0000256" key="1">
    <source>
        <dbReference type="SAM" id="MobiDB-lite"/>
    </source>
</evidence>
<dbReference type="EMBL" id="CABFOC020000003">
    <property type="protein sequence ID" value="CAH0043176.1"/>
    <property type="molecule type" value="Genomic_DNA"/>
</dbReference>
<keyword evidence="3" id="KW-1185">Reference proteome</keyword>
<reference evidence="2 3" key="2">
    <citation type="submission" date="2021-10" db="EMBL/GenBank/DDBJ databases">
        <authorList>
            <person name="Piombo E."/>
        </authorList>
    </citation>
    <scope>NUCLEOTIDE SEQUENCE [LARGE SCALE GENOMIC DNA]</scope>
</reference>
<evidence type="ECO:0000313" key="2">
    <source>
        <dbReference type="EMBL" id="CAH0043176.1"/>
    </source>
</evidence>
<proteinExistence type="predicted"/>
<feature type="region of interest" description="Disordered" evidence="1">
    <location>
        <begin position="124"/>
        <end position="156"/>
    </location>
</feature>
<feature type="region of interest" description="Disordered" evidence="1">
    <location>
        <begin position="1"/>
        <end position="72"/>
    </location>
</feature>
<name>A0A9N9W0Y8_9HYPO</name>
<protein>
    <submittedName>
        <fullName evidence="2">Uncharacterized protein</fullName>
    </submittedName>
</protein>
<sequence>MNVNKRALPAGGRTSRQTTRKANDKRADGDGVNGPALVQLPGAKTAHHGSAAGRKRPGSTPPGPKENQDRPFVKAIGLALKGGPEHATAQHVLAVTSTLFVVVVAGWCEWAAMALAAHRNTAAATTDDGSPLGQPAANQHAARRPSSGSCPLPGAR</sequence>
<evidence type="ECO:0000313" key="3">
    <source>
        <dbReference type="Proteomes" id="UP000775872"/>
    </source>
</evidence>